<feature type="compositionally biased region" description="Acidic residues" evidence="1">
    <location>
        <begin position="268"/>
        <end position="309"/>
    </location>
</feature>
<evidence type="ECO:0008006" key="4">
    <source>
        <dbReference type="Google" id="ProtNLM"/>
    </source>
</evidence>
<name>A0A8T9BWB9_9HELO</name>
<reference evidence="2 3" key="1">
    <citation type="submission" date="2018-05" db="EMBL/GenBank/DDBJ databases">
        <title>Genome sequencing and assembly of the regulated plant pathogen Lachnellula willkommii and related sister species for the development of diagnostic species identification markers.</title>
        <authorList>
            <person name="Giroux E."/>
            <person name="Bilodeau G."/>
        </authorList>
    </citation>
    <scope>NUCLEOTIDE SEQUENCE [LARGE SCALE GENOMIC DNA]</scope>
    <source>
        <strain evidence="2 3">CBS 268.59</strain>
    </source>
</reference>
<dbReference type="OrthoDB" id="2997776at2759"/>
<feature type="region of interest" description="Disordered" evidence="1">
    <location>
        <begin position="265"/>
        <end position="309"/>
    </location>
</feature>
<dbReference type="EMBL" id="QGMK01003406">
    <property type="protein sequence ID" value="TVY52887.1"/>
    <property type="molecule type" value="Genomic_DNA"/>
</dbReference>
<evidence type="ECO:0000256" key="1">
    <source>
        <dbReference type="SAM" id="MobiDB-lite"/>
    </source>
</evidence>
<keyword evidence="3" id="KW-1185">Reference proteome</keyword>
<comment type="caution">
    <text evidence="2">The sequence shown here is derived from an EMBL/GenBank/DDBJ whole genome shotgun (WGS) entry which is preliminary data.</text>
</comment>
<dbReference type="Proteomes" id="UP000469558">
    <property type="component" value="Unassembled WGS sequence"/>
</dbReference>
<sequence>MATATLTSYLPPELWIKVLKNLNEENDLPALWISYRHVCKTFQDAVESIFIEKHLPKTWLRWNLGDLWDEEDGNVILTVEFEFGNLSEDNSIAFFKGDFEGKYSAKIRHLLQRQISDTTSIPAVIEPSHEIQVHHDLNDTPIPGLQLNPENMQLSVNWRELYTRFYGEEQLYHKGLEKWTSNKDTWKKDLAEQTGKGQIGTMDAVRRAIEAFASGSEESRKIARRARIWRQFRDNGEDWDYEKMGDLEEEERVLKALAQARQMAELTFDSEFDADEGEEGSGSDEEDEDEEWEDASDDDVEEEDSEEDA</sequence>
<gene>
    <name evidence="2" type="ORF">LSUE1_G009920</name>
</gene>
<accession>A0A8T9BWB9</accession>
<evidence type="ECO:0000313" key="2">
    <source>
        <dbReference type="EMBL" id="TVY52887.1"/>
    </source>
</evidence>
<proteinExistence type="predicted"/>
<protein>
    <recommendedName>
        <fullName evidence="4">F-box domain-containing protein</fullName>
    </recommendedName>
</protein>
<evidence type="ECO:0000313" key="3">
    <source>
        <dbReference type="Proteomes" id="UP000469558"/>
    </source>
</evidence>
<organism evidence="2 3">
    <name type="scientific">Lachnellula suecica</name>
    <dbReference type="NCBI Taxonomy" id="602035"/>
    <lineage>
        <taxon>Eukaryota</taxon>
        <taxon>Fungi</taxon>
        <taxon>Dikarya</taxon>
        <taxon>Ascomycota</taxon>
        <taxon>Pezizomycotina</taxon>
        <taxon>Leotiomycetes</taxon>
        <taxon>Helotiales</taxon>
        <taxon>Lachnaceae</taxon>
        <taxon>Lachnellula</taxon>
    </lineage>
</organism>
<dbReference type="AlphaFoldDB" id="A0A8T9BWB9"/>